<reference evidence="6" key="1">
    <citation type="submission" date="2018-06" db="EMBL/GenBank/DDBJ databases">
        <authorList>
            <person name="Zhirakovskaya E."/>
        </authorList>
    </citation>
    <scope>NUCLEOTIDE SEQUENCE</scope>
</reference>
<dbReference type="GO" id="GO:0006412">
    <property type="term" value="P:translation"/>
    <property type="evidence" value="ECO:0007669"/>
    <property type="project" value="InterPro"/>
</dbReference>
<dbReference type="NCBIfam" id="TIGR00012">
    <property type="entry name" value="L29"/>
    <property type="match status" value="1"/>
</dbReference>
<organism evidence="6">
    <name type="scientific">hydrothermal vent metagenome</name>
    <dbReference type="NCBI Taxonomy" id="652676"/>
    <lineage>
        <taxon>unclassified sequences</taxon>
        <taxon>metagenomes</taxon>
        <taxon>ecological metagenomes</taxon>
    </lineage>
</organism>
<dbReference type="GO" id="GO:0022625">
    <property type="term" value="C:cytosolic large ribosomal subunit"/>
    <property type="evidence" value="ECO:0007669"/>
    <property type="project" value="TreeGrafter"/>
</dbReference>
<dbReference type="CDD" id="cd00427">
    <property type="entry name" value="Ribosomal_L29_HIP"/>
    <property type="match status" value="1"/>
</dbReference>
<dbReference type="AlphaFoldDB" id="A0A3B1DKV2"/>
<dbReference type="InterPro" id="IPR050063">
    <property type="entry name" value="Ribosomal_protein_uL29"/>
</dbReference>
<protein>
    <recommendedName>
        <fullName evidence="4">Large ribosomal subunit protein uL29</fullName>
    </recommendedName>
    <alternativeName>
        <fullName evidence="5">50S ribosomal protein L29</fullName>
    </alternativeName>
</protein>
<evidence type="ECO:0000256" key="3">
    <source>
        <dbReference type="ARBA" id="ARBA00023274"/>
    </source>
</evidence>
<evidence type="ECO:0000256" key="4">
    <source>
        <dbReference type="ARBA" id="ARBA00035204"/>
    </source>
</evidence>
<evidence type="ECO:0000256" key="2">
    <source>
        <dbReference type="ARBA" id="ARBA00022980"/>
    </source>
</evidence>
<dbReference type="Pfam" id="PF00831">
    <property type="entry name" value="Ribosomal_L29"/>
    <property type="match status" value="1"/>
</dbReference>
<dbReference type="SUPFAM" id="SSF46561">
    <property type="entry name" value="Ribosomal protein L29 (L29p)"/>
    <property type="match status" value="1"/>
</dbReference>
<dbReference type="InterPro" id="IPR036049">
    <property type="entry name" value="Ribosomal_uL29_sf"/>
</dbReference>
<sequence>MKASEVRELSDKERQEKIDDLQQEFFNLKFQLATGKIENPGRLRLMRRDIARIKTIQKELAAKAESGEDLAKEESKA</sequence>
<dbReference type="GO" id="GO:0003735">
    <property type="term" value="F:structural constituent of ribosome"/>
    <property type="evidence" value="ECO:0007669"/>
    <property type="project" value="InterPro"/>
</dbReference>
<dbReference type="EMBL" id="UOGG01000080">
    <property type="protein sequence ID" value="VAX29287.1"/>
    <property type="molecule type" value="Genomic_DNA"/>
</dbReference>
<keyword evidence="3" id="KW-0687">Ribonucleoprotein</keyword>
<dbReference type="Gene3D" id="1.10.287.310">
    <property type="match status" value="1"/>
</dbReference>
<proteinExistence type="inferred from homology"/>
<gene>
    <name evidence="6" type="ORF">MNBD_NITROSPINAE05-1406</name>
</gene>
<name>A0A3B1DKV2_9ZZZZ</name>
<dbReference type="HAMAP" id="MF_00374">
    <property type="entry name" value="Ribosomal_uL29"/>
    <property type="match status" value="1"/>
</dbReference>
<dbReference type="FunFam" id="1.10.287.310:FF:000001">
    <property type="entry name" value="50S ribosomal protein L29"/>
    <property type="match status" value="1"/>
</dbReference>
<accession>A0A3B1DKV2</accession>
<dbReference type="InterPro" id="IPR001854">
    <property type="entry name" value="Ribosomal_uL29"/>
</dbReference>
<evidence type="ECO:0000256" key="1">
    <source>
        <dbReference type="ARBA" id="ARBA00009254"/>
    </source>
</evidence>
<keyword evidence="2 6" id="KW-0689">Ribosomal protein</keyword>
<comment type="similarity">
    <text evidence="1">Belongs to the universal ribosomal protein uL29 family.</text>
</comment>
<dbReference type="PANTHER" id="PTHR10916:SF0">
    <property type="entry name" value="LARGE RIBOSOMAL SUBUNIT PROTEIN UL29C"/>
    <property type="match status" value="1"/>
</dbReference>
<dbReference type="PANTHER" id="PTHR10916">
    <property type="entry name" value="60S RIBOSOMAL PROTEIN L35/50S RIBOSOMAL PROTEIN L29"/>
    <property type="match status" value="1"/>
</dbReference>
<evidence type="ECO:0000313" key="6">
    <source>
        <dbReference type="EMBL" id="VAX29287.1"/>
    </source>
</evidence>
<evidence type="ECO:0000256" key="5">
    <source>
        <dbReference type="ARBA" id="ARBA00035476"/>
    </source>
</evidence>